<gene>
    <name evidence="4" type="ORF">MOP44_23250</name>
</gene>
<feature type="domain" description="Glycosyltransferase 2-like" evidence="3">
    <location>
        <begin position="53"/>
        <end position="192"/>
    </location>
</feature>
<dbReference type="PANTHER" id="PTHR43646">
    <property type="entry name" value="GLYCOSYLTRANSFERASE"/>
    <property type="match status" value="1"/>
</dbReference>
<evidence type="ECO:0000313" key="5">
    <source>
        <dbReference type="Proteomes" id="UP001059380"/>
    </source>
</evidence>
<keyword evidence="2" id="KW-0472">Membrane</keyword>
<evidence type="ECO:0000256" key="2">
    <source>
        <dbReference type="SAM" id="Phobius"/>
    </source>
</evidence>
<dbReference type="KEGG" id="orp:MOP44_23250"/>
<dbReference type="InterPro" id="IPR029044">
    <property type="entry name" value="Nucleotide-diphossugar_trans"/>
</dbReference>
<feature type="transmembrane region" description="Helical" evidence="2">
    <location>
        <begin position="357"/>
        <end position="376"/>
    </location>
</feature>
<evidence type="ECO:0000256" key="1">
    <source>
        <dbReference type="SAM" id="MobiDB-lite"/>
    </source>
</evidence>
<dbReference type="AlphaFoldDB" id="A0A9J7BRB8"/>
<keyword evidence="2" id="KW-0812">Transmembrane</keyword>
<sequence>MPRDPNDLPESAAPGEWKPILGLSDEPVDPSKLPYRGPAVFDQPEPDPLIELTVIVPARNEEDILGDCLRSLTAQSEDIFQLGRDWELIVVDDNSTDKTAAIAGSFPSVTVIKADKLQPGWTGKANAVWTAARKARGRWLLFTDADTIHEPGDLRRGMHEAERHKAGMLSYSPRQIVTGLAQRTLMPLVFSELSLAYPPAKVSDPNQRVAAANGQYLLVEREAYRRIGGHAAVRDRVLEDVELAFIAKKRRVGLRFRYAADAVSTRMYRSTASMIEGWTKNLALLFDNALVLAFWRALDFALLFLLPILAVELWYSRFNMSGLEWISPGWVCALLWLRTLVRFYTRVAKSNFPFLDSLLSPLGLPLFAFLLYWSWFQHRVFKQVSWKGRVYKQ</sequence>
<dbReference type="PANTHER" id="PTHR43646:SF3">
    <property type="entry name" value="SLR1566 PROTEIN"/>
    <property type="match status" value="1"/>
</dbReference>
<protein>
    <submittedName>
        <fullName evidence="4">Glycosyltransferase family 2 protein</fullName>
    </submittedName>
</protein>
<dbReference type="InterPro" id="IPR001173">
    <property type="entry name" value="Glyco_trans_2-like"/>
</dbReference>
<name>A0A9J7BRB8_9BACT</name>
<feature type="transmembrane region" description="Helical" evidence="2">
    <location>
        <begin position="327"/>
        <end position="345"/>
    </location>
</feature>
<dbReference type="CDD" id="cd00761">
    <property type="entry name" value="Glyco_tranf_GTA_type"/>
    <property type="match status" value="1"/>
</dbReference>
<evidence type="ECO:0000313" key="4">
    <source>
        <dbReference type="EMBL" id="UWZ83470.1"/>
    </source>
</evidence>
<keyword evidence="5" id="KW-1185">Reference proteome</keyword>
<dbReference type="RefSeq" id="WP_260792805.1">
    <property type="nucleotide sequence ID" value="NZ_CP093313.1"/>
</dbReference>
<organism evidence="4 5">
    <name type="scientific">Occallatibacter riparius</name>
    <dbReference type="NCBI Taxonomy" id="1002689"/>
    <lineage>
        <taxon>Bacteria</taxon>
        <taxon>Pseudomonadati</taxon>
        <taxon>Acidobacteriota</taxon>
        <taxon>Terriglobia</taxon>
        <taxon>Terriglobales</taxon>
        <taxon>Acidobacteriaceae</taxon>
        <taxon>Occallatibacter</taxon>
    </lineage>
</organism>
<reference evidence="4" key="1">
    <citation type="submission" date="2021-04" db="EMBL/GenBank/DDBJ databases">
        <title>Phylogenetic analysis of Acidobacteriaceae.</title>
        <authorList>
            <person name="Qiu L."/>
            <person name="Zhang Q."/>
        </authorList>
    </citation>
    <scope>NUCLEOTIDE SEQUENCE</scope>
    <source>
        <strain evidence="4">DSM 25168</strain>
    </source>
</reference>
<dbReference type="Pfam" id="PF00535">
    <property type="entry name" value="Glycos_transf_2"/>
    <property type="match status" value="1"/>
</dbReference>
<dbReference type="Proteomes" id="UP001059380">
    <property type="component" value="Chromosome"/>
</dbReference>
<feature type="transmembrane region" description="Helical" evidence="2">
    <location>
        <begin position="293"/>
        <end position="315"/>
    </location>
</feature>
<dbReference type="Gene3D" id="3.90.550.10">
    <property type="entry name" value="Spore Coat Polysaccharide Biosynthesis Protein SpsA, Chain A"/>
    <property type="match status" value="1"/>
</dbReference>
<keyword evidence="2" id="KW-1133">Transmembrane helix</keyword>
<evidence type="ECO:0000259" key="3">
    <source>
        <dbReference type="Pfam" id="PF00535"/>
    </source>
</evidence>
<dbReference type="EMBL" id="CP093313">
    <property type="protein sequence ID" value="UWZ83470.1"/>
    <property type="molecule type" value="Genomic_DNA"/>
</dbReference>
<accession>A0A9J7BRB8</accession>
<feature type="region of interest" description="Disordered" evidence="1">
    <location>
        <begin position="1"/>
        <end position="40"/>
    </location>
</feature>
<proteinExistence type="predicted"/>
<dbReference type="SUPFAM" id="SSF53448">
    <property type="entry name" value="Nucleotide-diphospho-sugar transferases"/>
    <property type="match status" value="1"/>
</dbReference>